<dbReference type="EMBL" id="JABBVZ010000045">
    <property type="protein sequence ID" value="NMP23256.1"/>
    <property type="molecule type" value="Genomic_DNA"/>
</dbReference>
<accession>A0A7Y0L4Q5</accession>
<dbReference type="Pfam" id="PF02566">
    <property type="entry name" value="OsmC"/>
    <property type="match status" value="1"/>
</dbReference>
<sequence length="147" mass="15771">MDLVFNVTADWSGVGNAGQGTMHMGTDEYVYSAPANMGGKGVGASPEEFLIAAVTACYSGTLMRVLRQRKLPADSLTIQTAGIVEDFPAKTRFARITVNPVIKGGVPSQRDEYQKAADEARNQCFIGKTVRDYLQYEVGTVTIASNG</sequence>
<gene>
    <name evidence="1" type="ORF">HIJ39_13000</name>
</gene>
<dbReference type="PANTHER" id="PTHR42830:SF2">
    <property type="entry name" value="OSMC_OHR FAMILY PROTEIN"/>
    <property type="match status" value="1"/>
</dbReference>
<dbReference type="PANTHER" id="PTHR42830">
    <property type="entry name" value="OSMOTICALLY INDUCIBLE FAMILY PROTEIN"/>
    <property type="match status" value="1"/>
</dbReference>
<evidence type="ECO:0000313" key="2">
    <source>
        <dbReference type="Proteomes" id="UP000533476"/>
    </source>
</evidence>
<dbReference type="AlphaFoldDB" id="A0A7Y0L4Q5"/>
<comment type="caution">
    <text evidence="1">The sequence shown here is derived from an EMBL/GenBank/DDBJ whole genome shotgun (WGS) entry which is preliminary data.</text>
</comment>
<evidence type="ECO:0008006" key="3">
    <source>
        <dbReference type="Google" id="ProtNLM"/>
    </source>
</evidence>
<dbReference type="InterPro" id="IPR036102">
    <property type="entry name" value="OsmC/Ohrsf"/>
</dbReference>
<dbReference type="Proteomes" id="UP000533476">
    <property type="component" value="Unassembled WGS sequence"/>
</dbReference>
<organism evidence="1 2">
    <name type="scientific">Sulfobacillus harzensis</name>
    <dbReference type="NCBI Taxonomy" id="2729629"/>
    <lineage>
        <taxon>Bacteria</taxon>
        <taxon>Bacillati</taxon>
        <taxon>Bacillota</taxon>
        <taxon>Clostridia</taxon>
        <taxon>Eubacteriales</taxon>
        <taxon>Clostridiales Family XVII. Incertae Sedis</taxon>
        <taxon>Sulfobacillus</taxon>
    </lineage>
</organism>
<protein>
    <recommendedName>
        <fullName evidence="3">Osmotically inducible protein OsmC</fullName>
    </recommendedName>
</protein>
<proteinExistence type="predicted"/>
<dbReference type="InterPro" id="IPR052707">
    <property type="entry name" value="OsmC_Ohr_Peroxiredoxin"/>
</dbReference>
<reference evidence="1 2" key="1">
    <citation type="submission" date="2020-04" db="EMBL/GenBank/DDBJ databases">
        <authorList>
            <person name="Zhang R."/>
            <person name="Schippers A."/>
        </authorList>
    </citation>
    <scope>NUCLEOTIDE SEQUENCE [LARGE SCALE GENOMIC DNA]</scope>
    <source>
        <strain evidence="1 2">DSM 109850</strain>
    </source>
</reference>
<dbReference type="Gene3D" id="3.30.300.20">
    <property type="match status" value="1"/>
</dbReference>
<dbReference type="SUPFAM" id="SSF82784">
    <property type="entry name" value="OsmC-like"/>
    <property type="match status" value="1"/>
</dbReference>
<dbReference type="InterPro" id="IPR003718">
    <property type="entry name" value="OsmC/Ohr_fam"/>
</dbReference>
<name>A0A7Y0L4Q5_9FIRM</name>
<dbReference type="InterPro" id="IPR015946">
    <property type="entry name" value="KH_dom-like_a/b"/>
</dbReference>
<keyword evidence="2" id="KW-1185">Reference proteome</keyword>
<evidence type="ECO:0000313" key="1">
    <source>
        <dbReference type="EMBL" id="NMP23256.1"/>
    </source>
</evidence>
<dbReference type="RefSeq" id="WP_169100363.1">
    <property type="nucleotide sequence ID" value="NZ_JABBVZ010000045.1"/>
</dbReference>